<dbReference type="InterPro" id="IPR029063">
    <property type="entry name" value="SAM-dependent_MTases_sf"/>
</dbReference>
<proteinExistence type="predicted"/>
<keyword evidence="2" id="KW-1185">Reference proteome</keyword>
<dbReference type="GO" id="GO:0008168">
    <property type="term" value="F:methyltransferase activity"/>
    <property type="evidence" value="ECO:0007669"/>
    <property type="project" value="UniProtKB-KW"/>
</dbReference>
<dbReference type="AlphaFoldDB" id="A0A7Y9TG45"/>
<dbReference type="Proteomes" id="UP000589520">
    <property type="component" value="Unassembled WGS sequence"/>
</dbReference>
<keyword evidence="1" id="KW-0489">Methyltransferase</keyword>
<dbReference type="SUPFAM" id="SSF53335">
    <property type="entry name" value="S-adenosyl-L-methionine-dependent methyltransferases"/>
    <property type="match status" value="1"/>
</dbReference>
<evidence type="ECO:0000313" key="1">
    <source>
        <dbReference type="EMBL" id="NYF78340.1"/>
    </source>
</evidence>
<dbReference type="RefSeq" id="WP_179487670.1">
    <property type="nucleotide sequence ID" value="NZ_JACCCW010000001.1"/>
</dbReference>
<name>A0A7Y9TG45_9BACT</name>
<keyword evidence="1" id="KW-0808">Transferase</keyword>
<comment type="caution">
    <text evidence="1">The sequence shown here is derived from an EMBL/GenBank/DDBJ whole genome shotgun (WGS) entry which is preliminary data.</text>
</comment>
<accession>A0A7Y9TG45</accession>
<sequence>MTLTFPDPTFRDPAGSLVLEQDRAVRHIHPEAREAVQRFIDSPFYWRLVERGDMIGTAPEESSVGLRLLHPRVPIPTYPWEWTPSQWLAAAELTLSLCDEGLEEGWVLKDATPLNILFIGSRPVLVDVLSFERRDPAASLWLAYGQYVRTFLLPLLANRLLHWPLELSLFKRDGYEPAEVYAAMRWSQRLSPAALWPITIPTLLDRRKTVGSSVASAPGRDPALSLHILKRTLAGLRKRTRAALPRQTSSNWSGYTDTLTHYTSAQSAQKKVWVRSVLEELSPRNLLDVGANTGEYSVLAANCGAEVVALERDAEAAERIVRLSRAQELPIQTIHADLARPTPSVGWENRESSALLPRLEGRFDLVMLLAVVHHLLLIEQIPLPAIVALCHRLTRRYLVIEWVPATDPMYQSLMRGRDMLYGSLTEVDLLAACDGLFRTLQRQTLDNGRILFLFEK</sequence>
<dbReference type="Gene3D" id="3.40.50.150">
    <property type="entry name" value="Vaccinia Virus protein VP39"/>
    <property type="match status" value="1"/>
</dbReference>
<evidence type="ECO:0000313" key="2">
    <source>
        <dbReference type="Proteomes" id="UP000589520"/>
    </source>
</evidence>
<dbReference type="GO" id="GO:0032259">
    <property type="term" value="P:methylation"/>
    <property type="evidence" value="ECO:0007669"/>
    <property type="project" value="UniProtKB-KW"/>
</dbReference>
<dbReference type="CDD" id="cd02440">
    <property type="entry name" value="AdoMet_MTases"/>
    <property type="match status" value="1"/>
</dbReference>
<dbReference type="EMBL" id="JACCCW010000001">
    <property type="protein sequence ID" value="NYF78340.1"/>
    <property type="molecule type" value="Genomic_DNA"/>
</dbReference>
<reference evidence="1 2" key="1">
    <citation type="submission" date="2020-07" db="EMBL/GenBank/DDBJ databases">
        <title>Genomic Encyclopedia of Type Strains, Phase IV (KMG-V): Genome sequencing to study the core and pangenomes of soil and plant-associated prokaryotes.</title>
        <authorList>
            <person name="Whitman W."/>
        </authorList>
    </citation>
    <scope>NUCLEOTIDE SEQUENCE [LARGE SCALE GENOMIC DNA]</scope>
    <source>
        <strain evidence="1 2">X4EP2</strain>
    </source>
</reference>
<protein>
    <submittedName>
        <fullName evidence="1">SAM-dependent methyltransferase</fullName>
    </submittedName>
</protein>
<organism evidence="1 2">
    <name type="scientific">Granulicella arctica</name>
    <dbReference type="NCBI Taxonomy" id="940613"/>
    <lineage>
        <taxon>Bacteria</taxon>
        <taxon>Pseudomonadati</taxon>
        <taxon>Acidobacteriota</taxon>
        <taxon>Terriglobia</taxon>
        <taxon>Terriglobales</taxon>
        <taxon>Acidobacteriaceae</taxon>
        <taxon>Granulicella</taxon>
    </lineage>
</organism>
<gene>
    <name evidence="1" type="ORF">HDF17_000627</name>
</gene>